<dbReference type="PANTHER" id="PTHR43394">
    <property type="entry name" value="ATP-DEPENDENT PERMEASE MDL1, MITOCHONDRIAL"/>
    <property type="match status" value="1"/>
</dbReference>
<dbReference type="Pfam" id="PF00664">
    <property type="entry name" value="ABC_membrane"/>
    <property type="match status" value="1"/>
</dbReference>
<keyword evidence="2 8" id="KW-0812">Transmembrane</keyword>
<dbReference type="Pfam" id="PF00005">
    <property type="entry name" value="ABC_tran"/>
    <property type="match status" value="1"/>
</dbReference>
<dbReference type="InterPro" id="IPR011527">
    <property type="entry name" value="ABC1_TM_dom"/>
</dbReference>
<evidence type="ECO:0000256" key="2">
    <source>
        <dbReference type="ARBA" id="ARBA00022692"/>
    </source>
</evidence>
<reference evidence="12 13" key="1">
    <citation type="submission" date="2022-09" db="EMBL/GenBank/DDBJ databases">
        <title>Genome sequencing of Flavivirga sp. MEBiC05379.</title>
        <authorList>
            <person name="Oh H.-M."/>
            <person name="Kwon K.K."/>
            <person name="Park M.J."/>
            <person name="Yang S.-H."/>
        </authorList>
    </citation>
    <scope>NUCLEOTIDE SEQUENCE [LARGE SCALE GENOMIC DNA]</scope>
    <source>
        <strain evidence="12 13">MEBiC05379</strain>
    </source>
</reference>
<feature type="domain" description="Peptidase C39" evidence="11">
    <location>
        <begin position="10"/>
        <end position="129"/>
    </location>
</feature>
<dbReference type="Gene3D" id="1.20.1560.10">
    <property type="entry name" value="ABC transporter type 1, transmembrane domain"/>
    <property type="match status" value="1"/>
</dbReference>
<name>A0ABU7XWI6_9FLAO</name>
<dbReference type="Gene3D" id="3.40.50.300">
    <property type="entry name" value="P-loop containing nucleotide triphosphate hydrolases"/>
    <property type="match status" value="1"/>
</dbReference>
<keyword evidence="4" id="KW-0378">Hydrolase</keyword>
<evidence type="ECO:0000259" key="11">
    <source>
        <dbReference type="PROSITE" id="PS50990"/>
    </source>
</evidence>
<feature type="domain" description="ABC transmembrane type-1" evidence="10">
    <location>
        <begin position="175"/>
        <end position="454"/>
    </location>
</feature>
<keyword evidence="6 8" id="KW-1133">Transmembrane helix</keyword>
<dbReference type="InterPro" id="IPR003439">
    <property type="entry name" value="ABC_transporter-like_ATP-bd"/>
</dbReference>
<dbReference type="PROSITE" id="PS50893">
    <property type="entry name" value="ABC_TRANSPORTER_2"/>
    <property type="match status" value="1"/>
</dbReference>
<evidence type="ECO:0000313" key="12">
    <source>
        <dbReference type="EMBL" id="MEF3834736.1"/>
    </source>
</evidence>
<evidence type="ECO:0000256" key="5">
    <source>
        <dbReference type="ARBA" id="ARBA00022840"/>
    </source>
</evidence>
<gene>
    <name evidence="12" type="ORF">N1F79_16500</name>
</gene>
<dbReference type="PANTHER" id="PTHR43394:SF1">
    <property type="entry name" value="ATP-BINDING CASSETTE SUB-FAMILY B MEMBER 10, MITOCHONDRIAL"/>
    <property type="match status" value="1"/>
</dbReference>
<evidence type="ECO:0000256" key="7">
    <source>
        <dbReference type="ARBA" id="ARBA00023136"/>
    </source>
</evidence>
<evidence type="ECO:0000256" key="4">
    <source>
        <dbReference type="ARBA" id="ARBA00022801"/>
    </source>
</evidence>
<protein>
    <submittedName>
        <fullName evidence="12">Peptidase domain-containing ABC transporter</fullName>
    </submittedName>
</protein>
<keyword evidence="13" id="KW-1185">Reference proteome</keyword>
<comment type="caution">
    <text evidence="12">The sequence shown here is derived from an EMBL/GenBank/DDBJ whole genome shotgun (WGS) entry which is preliminary data.</text>
</comment>
<dbReference type="CDD" id="cd18571">
    <property type="entry name" value="ABC_6TM_peptidase_like"/>
    <property type="match status" value="1"/>
</dbReference>
<dbReference type="CDD" id="cd02418">
    <property type="entry name" value="Peptidase_C39B"/>
    <property type="match status" value="1"/>
</dbReference>
<dbReference type="Pfam" id="PF03412">
    <property type="entry name" value="Peptidase_C39"/>
    <property type="match status" value="1"/>
</dbReference>
<feature type="domain" description="ABC transporter" evidence="9">
    <location>
        <begin position="488"/>
        <end position="723"/>
    </location>
</feature>
<dbReference type="InterPro" id="IPR036640">
    <property type="entry name" value="ABC1_TM_sf"/>
</dbReference>
<organism evidence="12 13">
    <name type="scientific">Flavivirga spongiicola</name>
    <dbReference type="NCBI Taxonomy" id="421621"/>
    <lineage>
        <taxon>Bacteria</taxon>
        <taxon>Pseudomonadati</taxon>
        <taxon>Bacteroidota</taxon>
        <taxon>Flavobacteriia</taxon>
        <taxon>Flavobacteriales</taxon>
        <taxon>Flavobacteriaceae</taxon>
        <taxon>Flavivirga</taxon>
    </lineage>
</organism>
<feature type="transmembrane region" description="Helical" evidence="8">
    <location>
        <begin position="171"/>
        <end position="196"/>
    </location>
</feature>
<dbReference type="InterPro" id="IPR027417">
    <property type="entry name" value="P-loop_NTPase"/>
</dbReference>
<evidence type="ECO:0000256" key="3">
    <source>
        <dbReference type="ARBA" id="ARBA00022741"/>
    </source>
</evidence>
<keyword evidence="5" id="KW-0067">ATP-binding</keyword>
<evidence type="ECO:0000259" key="10">
    <source>
        <dbReference type="PROSITE" id="PS50929"/>
    </source>
</evidence>
<dbReference type="SUPFAM" id="SSF52540">
    <property type="entry name" value="P-loop containing nucleoside triphosphate hydrolases"/>
    <property type="match status" value="1"/>
</dbReference>
<dbReference type="Proteomes" id="UP001337305">
    <property type="component" value="Unassembled WGS sequence"/>
</dbReference>
<feature type="transmembrane region" description="Helical" evidence="8">
    <location>
        <begin position="282"/>
        <end position="305"/>
    </location>
</feature>
<dbReference type="RefSeq" id="WP_303307051.1">
    <property type="nucleotide sequence ID" value="NZ_JAODOP010000004.1"/>
</dbReference>
<dbReference type="InterPro" id="IPR003593">
    <property type="entry name" value="AAA+_ATPase"/>
</dbReference>
<feature type="transmembrane region" description="Helical" evidence="8">
    <location>
        <begin position="208"/>
        <end position="229"/>
    </location>
</feature>
<keyword evidence="7 8" id="KW-0472">Membrane</keyword>
<evidence type="ECO:0000256" key="6">
    <source>
        <dbReference type="ARBA" id="ARBA00022989"/>
    </source>
</evidence>
<dbReference type="InterPro" id="IPR039421">
    <property type="entry name" value="Type_1_exporter"/>
</dbReference>
<dbReference type="SUPFAM" id="SSF90123">
    <property type="entry name" value="ABC transporter transmembrane region"/>
    <property type="match status" value="1"/>
</dbReference>
<keyword evidence="3" id="KW-0547">Nucleotide-binding</keyword>
<comment type="subcellular location">
    <subcellularLocation>
        <location evidence="1">Cell membrane</location>
        <topology evidence="1">Multi-pass membrane protein</topology>
    </subcellularLocation>
</comment>
<evidence type="ECO:0000259" key="9">
    <source>
        <dbReference type="PROSITE" id="PS50893"/>
    </source>
</evidence>
<evidence type="ECO:0000313" key="13">
    <source>
        <dbReference type="Proteomes" id="UP001337305"/>
    </source>
</evidence>
<accession>A0ABU7XWI6</accession>
<dbReference type="PROSITE" id="PS50990">
    <property type="entry name" value="PEPTIDASE_C39"/>
    <property type="match status" value="1"/>
</dbReference>
<dbReference type="InterPro" id="IPR005074">
    <property type="entry name" value="Peptidase_C39"/>
</dbReference>
<dbReference type="EMBL" id="JAODOP010000004">
    <property type="protein sequence ID" value="MEF3834736.1"/>
    <property type="molecule type" value="Genomic_DNA"/>
</dbReference>
<feature type="transmembrane region" description="Helical" evidence="8">
    <location>
        <begin position="408"/>
        <end position="435"/>
    </location>
</feature>
<dbReference type="PROSITE" id="PS50929">
    <property type="entry name" value="ABC_TM1F"/>
    <property type="match status" value="1"/>
</dbReference>
<evidence type="ECO:0000256" key="8">
    <source>
        <dbReference type="SAM" id="Phobius"/>
    </source>
</evidence>
<evidence type="ECO:0000256" key="1">
    <source>
        <dbReference type="ARBA" id="ARBA00004651"/>
    </source>
</evidence>
<dbReference type="Gene3D" id="3.90.70.10">
    <property type="entry name" value="Cysteine proteinases"/>
    <property type="match status" value="1"/>
</dbReference>
<dbReference type="SMART" id="SM00382">
    <property type="entry name" value="AAA"/>
    <property type="match status" value="1"/>
</dbReference>
<feature type="transmembrane region" description="Helical" evidence="8">
    <location>
        <begin position="311"/>
        <end position="330"/>
    </location>
</feature>
<proteinExistence type="predicted"/>
<sequence length="737" mass="84139">MKKPFPFYKQPDGKDCGPTCLRIIAKHYGKLISLQDVRDLSETTRAGSNLLKLSDASEAIGFKSLGVKLDFNKLKEAPLPLIVHWNKNHFVVVYKIKKDVVYISDPSYGLITYPKAEFIPRWMGNNATEDTKEGIALLLEVTPKFKELDWEETDKKSFRFLFQYLFKYKNLLLQLVIGLLVGSMLQLIFPFLTQSIVDVGIQNQDIDFIYMVLIAQIMLFLGQTSVGIFRSWILLHLSTRINISLVSDFFIKLMNLPIAYFDSRMTGDIMQRINDHSRIESLLTGSTLNTLFSMVNLFVFGAVLLYYSTSIFFIFAIGSIVYVLWILFFLKRRKELDYKRFSQMSQEQSTVIELINGMQEIKMNNAEKQKRWKWEYVQARLFKVSMQSLTLEQTQGVGSSFINQAKNILITFTSALLVIEGNITLGMMLSIQYIIGQLNGPIGQLVSFVQIIQDAKISLERLGEIHDKEDEESKQKHLISDIKPDQDLKLKNATYRYMGNDENVIKGISMQIPSNKITAIVGASGSGKTTLMKILLKFYNIEKGNIMYGEHYLKALSYKAWRANCGVVMQEGYVFNDTIAYNIAVGEDIIDEERLIQATKVANIYDFIQSLPLGFNTKIGNEGVGVSTGQKQRLFIARAVYKNPNLLFFDEATSALDAKNERIIMENLNKFFKDKTVVIIAHRLSTVKNADQIIVLDDGKIKESGKHRELIEQRGFYYNLVKNQLELEKLSSETADA</sequence>